<keyword evidence="4" id="KW-1185">Reference proteome</keyword>
<dbReference type="Proteomes" id="UP000481861">
    <property type="component" value="Unassembled WGS sequence"/>
</dbReference>
<feature type="compositionally biased region" description="Low complexity" evidence="1">
    <location>
        <begin position="15"/>
        <end position="24"/>
    </location>
</feature>
<reference evidence="3 4" key="1">
    <citation type="submission" date="2020-01" db="EMBL/GenBank/DDBJ databases">
        <authorList>
            <consortium name="DOE Joint Genome Institute"/>
            <person name="Haridas S."/>
            <person name="Albert R."/>
            <person name="Binder M."/>
            <person name="Bloem J."/>
            <person name="Labutti K."/>
            <person name="Salamov A."/>
            <person name="Andreopoulos B."/>
            <person name="Baker S.E."/>
            <person name="Barry K."/>
            <person name="Bills G."/>
            <person name="Bluhm B.H."/>
            <person name="Cannon C."/>
            <person name="Castanera R."/>
            <person name="Culley D.E."/>
            <person name="Daum C."/>
            <person name="Ezra D."/>
            <person name="Gonzalez J.B."/>
            <person name="Henrissat B."/>
            <person name="Kuo A."/>
            <person name="Liang C."/>
            <person name="Lipzen A."/>
            <person name="Lutzoni F."/>
            <person name="Magnuson J."/>
            <person name="Mondo S."/>
            <person name="Nolan M."/>
            <person name="Ohm R."/>
            <person name="Pangilinan J."/>
            <person name="Park H.-J.H."/>
            <person name="Ramirez L."/>
            <person name="Alfaro M."/>
            <person name="Sun H."/>
            <person name="Tritt A."/>
            <person name="Yoshinaga Y."/>
            <person name="Zwiers L.-H.L."/>
            <person name="Turgeon B.G."/>
            <person name="Goodwin S.B."/>
            <person name="Spatafora J.W."/>
            <person name="Crous P.W."/>
            <person name="Grigoriev I.V."/>
        </authorList>
    </citation>
    <scope>NUCLEOTIDE SEQUENCE [LARGE SCALE GENOMIC DNA]</scope>
    <source>
        <strain evidence="3 4">CBS 611.86</strain>
    </source>
</reference>
<feature type="region of interest" description="Disordered" evidence="1">
    <location>
        <begin position="1"/>
        <end position="88"/>
    </location>
</feature>
<dbReference type="EMBL" id="JAADJZ010000013">
    <property type="protein sequence ID" value="KAF2870800.1"/>
    <property type="molecule type" value="Genomic_DNA"/>
</dbReference>
<feature type="compositionally biased region" description="Polar residues" evidence="1">
    <location>
        <begin position="1"/>
        <end position="10"/>
    </location>
</feature>
<feature type="transmembrane region" description="Helical" evidence="2">
    <location>
        <begin position="165"/>
        <end position="183"/>
    </location>
</feature>
<gene>
    <name evidence="3" type="ORF">BDV95DRAFT_68584</name>
</gene>
<evidence type="ECO:0000256" key="2">
    <source>
        <dbReference type="SAM" id="Phobius"/>
    </source>
</evidence>
<keyword evidence="2" id="KW-1133">Transmembrane helix</keyword>
<protein>
    <submittedName>
        <fullName evidence="3">Uncharacterized protein</fullName>
    </submittedName>
</protein>
<sequence>MPPPSLQTHLATHPSISTSTSISILALPPHARARKESPMSRAKSRPKKSSSVQFSAVRAMDAYRIPARSPPRHQHRRQTPAANQRARSQKHCVRVWGGGLPSWAGGACPCLWCRGGGAPRWGWGVEVRVGLGVVRGGVRRVGRVVGWSSPVVDGVRDLGMMSRTMAMMMVMMMLSCIHLYHLVVRSSVRLFIVDTNTMLCDASRALPLLSTVALHPSLIIECHPTQLSSASICLIRTYASSRSAQVSSAQHSSVQFHPGFAPDSAVCQYSPCM</sequence>
<evidence type="ECO:0000256" key="1">
    <source>
        <dbReference type="SAM" id="MobiDB-lite"/>
    </source>
</evidence>
<organism evidence="3 4">
    <name type="scientific">Massariosphaeria phaeospora</name>
    <dbReference type="NCBI Taxonomy" id="100035"/>
    <lineage>
        <taxon>Eukaryota</taxon>
        <taxon>Fungi</taxon>
        <taxon>Dikarya</taxon>
        <taxon>Ascomycota</taxon>
        <taxon>Pezizomycotina</taxon>
        <taxon>Dothideomycetes</taxon>
        <taxon>Pleosporomycetidae</taxon>
        <taxon>Pleosporales</taxon>
        <taxon>Pleosporales incertae sedis</taxon>
        <taxon>Massariosphaeria</taxon>
    </lineage>
</organism>
<keyword evidence="2" id="KW-0472">Membrane</keyword>
<accession>A0A7C8M576</accession>
<keyword evidence="2" id="KW-0812">Transmembrane</keyword>
<evidence type="ECO:0000313" key="3">
    <source>
        <dbReference type="EMBL" id="KAF2870800.1"/>
    </source>
</evidence>
<evidence type="ECO:0000313" key="4">
    <source>
        <dbReference type="Proteomes" id="UP000481861"/>
    </source>
</evidence>
<name>A0A7C8M576_9PLEO</name>
<dbReference type="AlphaFoldDB" id="A0A7C8M576"/>
<comment type="caution">
    <text evidence="3">The sequence shown here is derived from an EMBL/GenBank/DDBJ whole genome shotgun (WGS) entry which is preliminary data.</text>
</comment>
<proteinExistence type="predicted"/>